<dbReference type="Pfam" id="PF00883">
    <property type="entry name" value="Peptidase_M17"/>
    <property type="match status" value="1"/>
</dbReference>
<dbReference type="EMBL" id="SRMN01000013">
    <property type="protein sequence ID" value="TGH27275.1"/>
    <property type="molecule type" value="Genomic_DNA"/>
</dbReference>
<evidence type="ECO:0000256" key="2">
    <source>
        <dbReference type="ARBA" id="ARBA00022438"/>
    </source>
</evidence>
<keyword evidence="5" id="KW-0378">Hydrolase</keyword>
<protein>
    <recommendedName>
        <fullName evidence="8">Probable cytosol aminopeptidase</fullName>
    </recommendedName>
    <alternativeName>
        <fullName evidence="9">Leucine aminopeptidase</fullName>
    </alternativeName>
    <alternativeName>
        <fullName evidence="6">Leucyl aminopeptidase</fullName>
    </alternativeName>
</protein>
<gene>
    <name evidence="11" type="ORF">ERJ68_01425</name>
</gene>
<evidence type="ECO:0000256" key="9">
    <source>
        <dbReference type="ARBA" id="ARBA00050061"/>
    </source>
</evidence>
<evidence type="ECO:0000313" key="11">
    <source>
        <dbReference type="EMBL" id="TGH27275.1"/>
    </source>
</evidence>
<evidence type="ECO:0000256" key="8">
    <source>
        <dbReference type="ARBA" id="ARBA00050021"/>
    </source>
</evidence>
<dbReference type="GO" id="GO:0070006">
    <property type="term" value="F:metalloaminopeptidase activity"/>
    <property type="evidence" value="ECO:0007669"/>
    <property type="project" value="InterPro"/>
</dbReference>
<feature type="non-terminal residue" evidence="11">
    <location>
        <position position="1"/>
    </location>
</feature>
<dbReference type="InterPro" id="IPR000819">
    <property type="entry name" value="Peptidase_M17_C"/>
</dbReference>
<dbReference type="Proteomes" id="UP000315454">
    <property type="component" value="Unassembled WGS sequence"/>
</dbReference>
<comment type="similarity">
    <text evidence="1">Belongs to the peptidase M17 family.</text>
</comment>
<keyword evidence="2 11" id="KW-0031">Aminopeptidase</keyword>
<evidence type="ECO:0000256" key="4">
    <source>
        <dbReference type="ARBA" id="ARBA00022723"/>
    </source>
</evidence>
<reference evidence="11 12" key="1">
    <citation type="journal article" date="2019" name="mSystems">
        <title>Life at home and on the roam: Genomic adaptions reflect the dual lifestyle of an intracellular, facultative symbiont.</title>
        <authorList>
            <person name="Burgsdorf I."/>
        </authorList>
    </citation>
    <scope>NUCLEOTIDE SEQUENCE [LARGE SCALE GENOMIC DNA]</scope>
    <source>
        <strain evidence="11">277cI</strain>
    </source>
</reference>
<dbReference type="SUPFAM" id="SSF53187">
    <property type="entry name" value="Zn-dependent exopeptidases"/>
    <property type="match status" value="1"/>
</dbReference>
<feature type="domain" description="Cytosol aminopeptidase" evidence="10">
    <location>
        <begin position="1"/>
        <end position="57"/>
    </location>
</feature>
<evidence type="ECO:0000313" key="12">
    <source>
        <dbReference type="Proteomes" id="UP000315454"/>
    </source>
</evidence>
<proteinExistence type="inferred from homology"/>
<accession>A0A524RVA8</accession>
<evidence type="ECO:0000256" key="7">
    <source>
        <dbReference type="ARBA" id="ARBA00049972"/>
    </source>
</evidence>
<evidence type="ECO:0000256" key="1">
    <source>
        <dbReference type="ARBA" id="ARBA00009528"/>
    </source>
</evidence>
<sequence length="65" mass="6742">NTGPRAGGSITAALFLRDFVGQGIPWAHLDIAGPVWSDKGRATDPAGASGYGVRTLMDWVLSQAS</sequence>
<comment type="function">
    <text evidence="7">Presumably involved in the processing and regular turnover of intracellular proteins. Catalyzes the removal of unsubstituted N-terminal amino acids from various peptides.</text>
</comment>
<dbReference type="GO" id="GO:0005737">
    <property type="term" value="C:cytoplasm"/>
    <property type="evidence" value="ECO:0007669"/>
    <property type="project" value="InterPro"/>
</dbReference>
<evidence type="ECO:0000256" key="3">
    <source>
        <dbReference type="ARBA" id="ARBA00022670"/>
    </source>
</evidence>
<keyword evidence="4" id="KW-0479">Metal-binding</keyword>
<dbReference type="Gene3D" id="3.40.630.10">
    <property type="entry name" value="Zn peptidases"/>
    <property type="match status" value="1"/>
</dbReference>
<organism evidence="11 12">
    <name type="scientific">Aphanocapsa feldmannii 277cI</name>
    <dbReference type="NCBI Taxonomy" id="2507554"/>
    <lineage>
        <taxon>Bacteria</taxon>
        <taxon>Bacillati</taxon>
        <taxon>Cyanobacteriota</taxon>
        <taxon>Cyanophyceae</taxon>
        <taxon>Oscillatoriophycideae</taxon>
        <taxon>Chroococcales</taxon>
        <taxon>Microcystaceae</taxon>
        <taxon>Aphanocapsa</taxon>
    </lineage>
</organism>
<dbReference type="PANTHER" id="PTHR11963:SF23">
    <property type="entry name" value="CYTOSOL AMINOPEPTIDASE"/>
    <property type="match status" value="1"/>
</dbReference>
<dbReference type="AlphaFoldDB" id="A0A524RVA8"/>
<keyword evidence="3" id="KW-0645">Protease</keyword>
<evidence type="ECO:0000259" key="10">
    <source>
        <dbReference type="Pfam" id="PF00883"/>
    </source>
</evidence>
<dbReference type="GO" id="GO:0006508">
    <property type="term" value="P:proteolysis"/>
    <property type="evidence" value="ECO:0007669"/>
    <property type="project" value="UniProtKB-KW"/>
</dbReference>
<comment type="caution">
    <text evidence="11">The sequence shown here is derived from an EMBL/GenBank/DDBJ whole genome shotgun (WGS) entry which is preliminary data.</text>
</comment>
<name>A0A524RVA8_9CHRO</name>
<dbReference type="InterPro" id="IPR011356">
    <property type="entry name" value="Leucine_aapep/pepB"/>
</dbReference>
<evidence type="ECO:0000256" key="5">
    <source>
        <dbReference type="ARBA" id="ARBA00022801"/>
    </source>
</evidence>
<dbReference type="PANTHER" id="PTHR11963">
    <property type="entry name" value="LEUCINE AMINOPEPTIDASE-RELATED"/>
    <property type="match status" value="1"/>
</dbReference>
<dbReference type="GO" id="GO:0030145">
    <property type="term" value="F:manganese ion binding"/>
    <property type="evidence" value="ECO:0007669"/>
    <property type="project" value="InterPro"/>
</dbReference>
<evidence type="ECO:0000256" key="6">
    <source>
        <dbReference type="ARBA" id="ARBA00033172"/>
    </source>
</evidence>